<comment type="caution">
    <text evidence="5">The sequence shown here is derived from an EMBL/GenBank/DDBJ whole genome shotgun (WGS) entry which is preliminary data.</text>
</comment>
<dbReference type="SMART" id="SM00347">
    <property type="entry name" value="HTH_MARR"/>
    <property type="match status" value="1"/>
</dbReference>
<evidence type="ECO:0000256" key="2">
    <source>
        <dbReference type="ARBA" id="ARBA00023125"/>
    </source>
</evidence>
<dbReference type="PRINTS" id="PR00598">
    <property type="entry name" value="HTHMARR"/>
</dbReference>
<dbReference type="AlphaFoldDB" id="A0A9D1MJL3"/>
<keyword evidence="1" id="KW-0805">Transcription regulation</keyword>
<dbReference type="InterPro" id="IPR036388">
    <property type="entry name" value="WH-like_DNA-bd_sf"/>
</dbReference>
<keyword evidence="3" id="KW-0804">Transcription</keyword>
<dbReference type="PANTHER" id="PTHR42756:SF1">
    <property type="entry name" value="TRANSCRIPTIONAL REPRESSOR OF EMRAB OPERON"/>
    <property type="match status" value="1"/>
</dbReference>
<dbReference type="GO" id="GO:0003677">
    <property type="term" value="F:DNA binding"/>
    <property type="evidence" value="ECO:0007669"/>
    <property type="project" value="UniProtKB-KW"/>
</dbReference>
<name>A0A9D1MJL3_9FIRM</name>
<protein>
    <submittedName>
        <fullName evidence="5">MarR family transcriptional regulator</fullName>
    </submittedName>
</protein>
<dbReference type="SUPFAM" id="SSF46785">
    <property type="entry name" value="Winged helix' DNA-binding domain"/>
    <property type="match status" value="1"/>
</dbReference>
<reference evidence="5" key="1">
    <citation type="submission" date="2020-10" db="EMBL/GenBank/DDBJ databases">
        <authorList>
            <person name="Gilroy R."/>
        </authorList>
    </citation>
    <scope>NUCLEOTIDE SEQUENCE</scope>
    <source>
        <strain evidence="5">CHK195-12923</strain>
    </source>
</reference>
<dbReference type="EMBL" id="DVNE01000034">
    <property type="protein sequence ID" value="HIU61690.1"/>
    <property type="molecule type" value="Genomic_DNA"/>
</dbReference>
<dbReference type="PANTHER" id="PTHR42756">
    <property type="entry name" value="TRANSCRIPTIONAL REGULATOR, MARR"/>
    <property type="match status" value="1"/>
</dbReference>
<dbReference type="InterPro" id="IPR036390">
    <property type="entry name" value="WH_DNA-bd_sf"/>
</dbReference>
<evidence type="ECO:0000313" key="6">
    <source>
        <dbReference type="Proteomes" id="UP000824110"/>
    </source>
</evidence>
<sequence>MDKVELRNALLEQLWRMYRMDIMLYLREFLVGETALMEYIAMAGRAVTPTEISEEAHLSRARTANILRSLREKGYISMEMDEEDRRRMNVTATQSGLKYLKGKHEYVESYLDRYVEVLGEKNISDLTALLKVTADSEAELVSRFGSSAGIK</sequence>
<dbReference type="Proteomes" id="UP000824110">
    <property type="component" value="Unassembled WGS sequence"/>
</dbReference>
<feature type="domain" description="HTH marR-type" evidence="4">
    <location>
        <begin position="1"/>
        <end position="135"/>
    </location>
</feature>
<dbReference type="GO" id="GO:0003700">
    <property type="term" value="F:DNA-binding transcription factor activity"/>
    <property type="evidence" value="ECO:0007669"/>
    <property type="project" value="InterPro"/>
</dbReference>
<reference evidence="5" key="2">
    <citation type="journal article" date="2021" name="PeerJ">
        <title>Extensive microbial diversity within the chicken gut microbiome revealed by metagenomics and culture.</title>
        <authorList>
            <person name="Gilroy R."/>
            <person name="Ravi A."/>
            <person name="Getino M."/>
            <person name="Pursley I."/>
            <person name="Horton D.L."/>
            <person name="Alikhan N.F."/>
            <person name="Baker D."/>
            <person name="Gharbi K."/>
            <person name="Hall N."/>
            <person name="Watson M."/>
            <person name="Adriaenssens E.M."/>
            <person name="Foster-Nyarko E."/>
            <person name="Jarju S."/>
            <person name="Secka A."/>
            <person name="Antonio M."/>
            <person name="Oren A."/>
            <person name="Chaudhuri R.R."/>
            <person name="La Ragione R."/>
            <person name="Hildebrand F."/>
            <person name="Pallen M.J."/>
        </authorList>
    </citation>
    <scope>NUCLEOTIDE SEQUENCE</scope>
    <source>
        <strain evidence="5">CHK195-12923</strain>
    </source>
</reference>
<keyword evidence="2" id="KW-0238">DNA-binding</keyword>
<dbReference type="Pfam" id="PF12802">
    <property type="entry name" value="MarR_2"/>
    <property type="match status" value="1"/>
</dbReference>
<evidence type="ECO:0000256" key="1">
    <source>
        <dbReference type="ARBA" id="ARBA00023015"/>
    </source>
</evidence>
<dbReference type="InterPro" id="IPR000835">
    <property type="entry name" value="HTH_MarR-typ"/>
</dbReference>
<evidence type="ECO:0000256" key="3">
    <source>
        <dbReference type="ARBA" id="ARBA00023163"/>
    </source>
</evidence>
<proteinExistence type="predicted"/>
<evidence type="ECO:0000313" key="5">
    <source>
        <dbReference type="EMBL" id="HIU61690.1"/>
    </source>
</evidence>
<accession>A0A9D1MJL3</accession>
<dbReference type="Gene3D" id="1.10.10.10">
    <property type="entry name" value="Winged helix-like DNA-binding domain superfamily/Winged helix DNA-binding domain"/>
    <property type="match status" value="1"/>
</dbReference>
<dbReference type="PROSITE" id="PS50995">
    <property type="entry name" value="HTH_MARR_2"/>
    <property type="match status" value="1"/>
</dbReference>
<organism evidence="5 6">
    <name type="scientific">Candidatus Coproplasma excrementigallinarum</name>
    <dbReference type="NCBI Taxonomy" id="2840747"/>
    <lineage>
        <taxon>Bacteria</taxon>
        <taxon>Bacillati</taxon>
        <taxon>Bacillota</taxon>
        <taxon>Clostridia</taxon>
        <taxon>Eubacteriales</taxon>
        <taxon>Candidatus Coproplasma</taxon>
    </lineage>
</organism>
<evidence type="ECO:0000259" key="4">
    <source>
        <dbReference type="PROSITE" id="PS50995"/>
    </source>
</evidence>
<gene>
    <name evidence="5" type="ORF">IAB69_03475</name>
</gene>